<dbReference type="Proteomes" id="UP000326546">
    <property type="component" value="Chromosome"/>
</dbReference>
<dbReference type="RefSeq" id="WP_158060029.1">
    <property type="nucleotide sequence ID" value="NZ_CP044427.1"/>
</dbReference>
<name>A0A5J6V382_9MICO</name>
<dbReference type="KEGG" id="serw:FY030_01830"/>
<evidence type="ECO:0000313" key="4">
    <source>
        <dbReference type="Proteomes" id="UP000326546"/>
    </source>
</evidence>
<dbReference type="PROSITE" id="PS50975">
    <property type="entry name" value="ATP_GRASP"/>
    <property type="match status" value="1"/>
</dbReference>
<organism evidence="3 4">
    <name type="scientific">Ornithinimicrobium pratense</name>
    <dbReference type="NCBI Taxonomy" id="2593973"/>
    <lineage>
        <taxon>Bacteria</taxon>
        <taxon>Bacillati</taxon>
        <taxon>Actinomycetota</taxon>
        <taxon>Actinomycetes</taxon>
        <taxon>Micrococcales</taxon>
        <taxon>Ornithinimicrobiaceae</taxon>
        <taxon>Ornithinimicrobium</taxon>
    </lineage>
</organism>
<dbReference type="Pfam" id="PF02786">
    <property type="entry name" value="CPSase_L_D2"/>
    <property type="match status" value="1"/>
</dbReference>
<keyword evidence="1" id="KW-0547">Nucleotide-binding</keyword>
<protein>
    <recommendedName>
        <fullName evidence="2">ATP-grasp domain-containing protein</fullName>
    </recommendedName>
</protein>
<evidence type="ECO:0000256" key="1">
    <source>
        <dbReference type="PROSITE-ProRule" id="PRU00409"/>
    </source>
</evidence>
<dbReference type="GO" id="GO:0005524">
    <property type="term" value="F:ATP binding"/>
    <property type="evidence" value="ECO:0007669"/>
    <property type="project" value="UniProtKB-UniRule"/>
</dbReference>
<accession>A0A5J6V382</accession>
<dbReference type="SUPFAM" id="SSF56059">
    <property type="entry name" value="Glutathione synthetase ATP-binding domain-like"/>
    <property type="match status" value="1"/>
</dbReference>
<dbReference type="InterPro" id="IPR005479">
    <property type="entry name" value="CPAse_ATP-bd"/>
</dbReference>
<keyword evidence="1" id="KW-0067">ATP-binding</keyword>
<dbReference type="AlphaFoldDB" id="A0A5J6V382"/>
<reference evidence="3 4" key="1">
    <citation type="submission" date="2019-09" db="EMBL/GenBank/DDBJ databases">
        <title>Serinicoccus pratensis sp. nov., isolated from meadow soil.</title>
        <authorList>
            <person name="Zhang W."/>
        </authorList>
    </citation>
    <scope>NUCLEOTIDE SEQUENCE [LARGE SCALE GENOMIC DNA]</scope>
    <source>
        <strain evidence="3 4">W204</strain>
    </source>
</reference>
<dbReference type="Gene3D" id="3.30.470.20">
    <property type="entry name" value="ATP-grasp fold, B domain"/>
    <property type="match status" value="1"/>
</dbReference>
<keyword evidence="4" id="KW-1185">Reference proteome</keyword>
<sequence>MTSPARAGSTGAAAAPFHPVLLGTDQGIYALARAFHESYGVRSTIVARAVTGGIAWSRIADVVELTPDGGRDEVISTLLARGRMLREQSPSVPLLLLCNADSHAQLFAEHAEELGELYVFPYLSEQTLAQVADKTHFAQICERLGLATPRTSVISFAGADEPGWAPDPVQVPFPVVAKPDNGASYENLRFPGYRKIWFLDTPEEWAQLARTLAEAGYRDDFLVQELIPGDDTHQLSVVAYVDQHGTVTAMATAQVLLGEHHPMALGNPAAMITTPMSELMDAAERILGEVDYWGFANIDAKIDPRTGTTCFMEMNPRMGRNNYYATAAGADIVGAVVDDVVHGLQRAPRRGMREILYCIVSPLMLLHYVRDPQLRRRVLAAARRRTVHPLLYERLNLRRRAYVLVQQANHVRKFARYYPRPTASGF</sequence>
<dbReference type="GO" id="GO:0046872">
    <property type="term" value="F:metal ion binding"/>
    <property type="evidence" value="ECO:0007669"/>
    <property type="project" value="InterPro"/>
</dbReference>
<dbReference type="OrthoDB" id="5420347at2"/>
<evidence type="ECO:0000313" key="3">
    <source>
        <dbReference type="EMBL" id="QFG67632.1"/>
    </source>
</evidence>
<feature type="domain" description="ATP-grasp" evidence="2">
    <location>
        <begin position="138"/>
        <end position="341"/>
    </location>
</feature>
<dbReference type="EMBL" id="CP044427">
    <property type="protein sequence ID" value="QFG67632.1"/>
    <property type="molecule type" value="Genomic_DNA"/>
</dbReference>
<dbReference type="InterPro" id="IPR011761">
    <property type="entry name" value="ATP-grasp"/>
</dbReference>
<evidence type="ECO:0000259" key="2">
    <source>
        <dbReference type="PROSITE" id="PS50975"/>
    </source>
</evidence>
<proteinExistence type="predicted"/>
<gene>
    <name evidence="3" type="ORF">FY030_01830</name>
</gene>